<dbReference type="Gene3D" id="3.40.30.10">
    <property type="entry name" value="Glutaredoxin"/>
    <property type="match status" value="1"/>
</dbReference>
<keyword evidence="2" id="KW-1185">Reference proteome</keyword>
<evidence type="ECO:0008006" key="3">
    <source>
        <dbReference type="Google" id="ProtNLM"/>
    </source>
</evidence>
<comment type="caution">
    <text evidence="1">The sequence shown here is derived from an EMBL/GenBank/DDBJ whole genome shotgun (WGS) entry which is preliminary data.</text>
</comment>
<evidence type="ECO:0000313" key="2">
    <source>
        <dbReference type="Proteomes" id="UP000759103"/>
    </source>
</evidence>
<evidence type="ECO:0000313" key="1">
    <source>
        <dbReference type="EMBL" id="MBW6530311.1"/>
    </source>
</evidence>
<dbReference type="Proteomes" id="UP000759103">
    <property type="component" value="Unassembled WGS sequence"/>
</dbReference>
<dbReference type="InterPro" id="IPR036249">
    <property type="entry name" value="Thioredoxin-like_sf"/>
</dbReference>
<dbReference type="SUPFAM" id="SSF52833">
    <property type="entry name" value="Thioredoxin-like"/>
    <property type="match status" value="1"/>
</dbReference>
<proteinExistence type="predicted"/>
<gene>
    <name evidence="1" type="ORF">KZ820_06140</name>
</gene>
<reference evidence="1 2" key="1">
    <citation type="submission" date="2021-07" db="EMBL/GenBank/DDBJ databases">
        <title>Sphingomonas sp.</title>
        <authorList>
            <person name="Feng G."/>
            <person name="Li J."/>
            <person name="Pan M."/>
        </authorList>
    </citation>
    <scope>NUCLEOTIDE SEQUENCE [LARGE SCALE GENOMIC DNA]</scope>
    <source>
        <strain evidence="1 2">RRHST34</strain>
    </source>
</reference>
<organism evidence="1 2">
    <name type="scientific">Sphingomonas citri</name>
    <dbReference type="NCBI Taxonomy" id="2862499"/>
    <lineage>
        <taxon>Bacteria</taxon>
        <taxon>Pseudomonadati</taxon>
        <taxon>Pseudomonadota</taxon>
        <taxon>Alphaproteobacteria</taxon>
        <taxon>Sphingomonadales</taxon>
        <taxon>Sphingomonadaceae</taxon>
        <taxon>Sphingomonas</taxon>
    </lineage>
</organism>
<name>A0ABS7BL18_9SPHN</name>
<accession>A0ABS7BL18</accession>
<dbReference type="EMBL" id="JAHXZN010000001">
    <property type="protein sequence ID" value="MBW6530311.1"/>
    <property type="molecule type" value="Genomic_DNA"/>
</dbReference>
<protein>
    <recommendedName>
        <fullName evidence="3">Thioredoxin domain-containing protein</fullName>
    </recommendedName>
</protein>
<sequence length="166" mass="17681">MTPPLFAAETSRHDGAVEGRSARWRAMGRGVITVLTCFGAPAFAAEQPVRYPAGSVLLLVAPWCAPCHAEISRLDAIAQAAKPRAVRVFMVEDGPRAQAMWRGVPAVYRWTPPANEERRYRSDAMSRAAGLPFGLVTDASGRVCAAKGGGMDAERVGLLIADCGKS</sequence>
<dbReference type="RefSeq" id="WP_219747687.1">
    <property type="nucleotide sequence ID" value="NZ_JAHXZN010000001.1"/>
</dbReference>